<feature type="domain" description="Glycosyltransferase 2-like" evidence="1">
    <location>
        <begin position="56"/>
        <end position="221"/>
    </location>
</feature>
<evidence type="ECO:0000259" key="1">
    <source>
        <dbReference type="Pfam" id="PF00535"/>
    </source>
</evidence>
<organism evidence="2">
    <name type="scientific">viral metagenome</name>
    <dbReference type="NCBI Taxonomy" id="1070528"/>
    <lineage>
        <taxon>unclassified sequences</taxon>
        <taxon>metagenomes</taxon>
        <taxon>organismal metagenomes</taxon>
    </lineage>
</organism>
<name>A0A6C0KCU9_9ZZZZ</name>
<dbReference type="Gene3D" id="3.90.550.10">
    <property type="entry name" value="Spore Coat Polysaccharide Biosynthesis Protein SpsA, Chain A"/>
    <property type="match status" value="1"/>
</dbReference>
<sequence length="277" mass="32042">MFFSKYDWNSGEDKNDKGSDKGCFILTYFTKRFSSLDLTDEYTTRMHTIMITSYECYGEGSSMLKKNLDAVFSQTYRPLQCIVSDHSKDNVIQDMVKTLDHKDIDFIYVHYNENYGNPCHNWRNALRYASGDTLQYMCMDERPAHPDAIKNAIHHMNANNAKWMVCAQITEPGGPFIPSWNERLLYGANSIGGPAAAIFRSEFKDVTFDPQFNWLMDIDLYYRLYLVAGRPLIHTEPTFINTLHPNQLTHRVNTTQRRNIEMGLICKKYGSPPPLCP</sequence>
<protein>
    <recommendedName>
        <fullName evidence="1">Glycosyltransferase 2-like domain-containing protein</fullName>
    </recommendedName>
</protein>
<reference evidence="2" key="1">
    <citation type="journal article" date="2020" name="Nature">
        <title>Giant virus diversity and host interactions through global metagenomics.</title>
        <authorList>
            <person name="Schulz F."/>
            <person name="Roux S."/>
            <person name="Paez-Espino D."/>
            <person name="Jungbluth S."/>
            <person name="Walsh D.A."/>
            <person name="Denef V.J."/>
            <person name="McMahon K.D."/>
            <person name="Konstantinidis K.T."/>
            <person name="Eloe-Fadrosh E.A."/>
            <person name="Kyrpides N.C."/>
            <person name="Woyke T."/>
        </authorList>
    </citation>
    <scope>NUCLEOTIDE SEQUENCE</scope>
    <source>
        <strain evidence="2">GVMAG-S-3300002307-41</strain>
    </source>
</reference>
<dbReference type="AlphaFoldDB" id="A0A6C0KCU9"/>
<dbReference type="SUPFAM" id="SSF53448">
    <property type="entry name" value="Nucleotide-diphospho-sugar transferases"/>
    <property type="match status" value="1"/>
</dbReference>
<evidence type="ECO:0000313" key="2">
    <source>
        <dbReference type="EMBL" id="QHU15529.1"/>
    </source>
</evidence>
<dbReference type="Pfam" id="PF00535">
    <property type="entry name" value="Glycos_transf_2"/>
    <property type="match status" value="1"/>
</dbReference>
<dbReference type="InterPro" id="IPR029044">
    <property type="entry name" value="Nucleotide-diphossugar_trans"/>
</dbReference>
<dbReference type="EMBL" id="MN740866">
    <property type="protein sequence ID" value="QHU15529.1"/>
    <property type="molecule type" value="Genomic_DNA"/>
</dbReference>
<dbReference type="InterPro" id="IPR001173">
    <property type="entry name" value="Glyco_trans_2-like"/>
</dbReference>
<proteinExistence type="predicted"/>
<accession>A0A6C0KCU9</accession>